<evidence type="ECO:0000256" key="5">
    <source>
        <dbReference type="ARBA" id="ARBA00023002"/>
    </source>
</evidence>
<dbReference type="InterPro" id="IPR002401">
    <property type="entry name" value="Cyt_P450_E_grp-I"/>
</dbReference>
<dbReference type="InterPro" id="IPR001128">
    <property type="entry name" value="Cyt_P450"/>
</dbReference>
<evidence type="ECO:0000256" key="4">
    <source>
        <dbReference type="ARBA" id="ARBA00022723"/>
    </source>
</evidence>
<proteinExistence type="inferred from homology"/>
<feature type="binding site" description="axial binding residue" evidence="8">
    <location>
        <position position="424"/>
    </location>
    <ligand>
        <name>heme</name>
        <dbReference type="ChEBI" id="CHEBI:30413"/>
    </ligand>
    <ligandPart>
        <name>Fe</name>
        <dbReference type="ChEBI" id="CHEBI:18248"/>
    </ligandPart>
</feature>
<keyword evidence="6 8" id="KW-0408">Iron</keyword>
<comment type="cofactor">
    <cofactor evidence="1 8">
        <name>heme</name>
        <dbReference type="ChEBI" id="CHEBI:30413"/>
    </cofactor>
</comment>
<sequence>MPSSAVILAVVLLLGYFIRNKIRSSKFPPGPRRLPVIGNLLEAPEGAPWIKFNEWIQQYGPLVSLDFGGTNIILIGTHEVAKDLLDKRGNIYSDRPHSIMVNELTTRDHHILFRHQNSGLFAEQRLQAPVLSPRASQTYKPVQDLETKVLLKALLTSNDFTHEFERLTASVVYTLSYGTRIHSADEWNVRESVRLLEDIVHIGNVGAKSVDAFPLLKYVPEKWSPWKKRANNWHESCEKVFMHDMKLGMNAKGWNWTKDMRAAKEAASWSEVDIAFTLGILNSAGIETTTVTLKIFVLACATYGPSFMPRAQAELDSVVGDSRLPEFSDLEHMPYIEAIVEETFRWRHLAPGGIPHSNIRDDYYNGYLIPKGAVVLPIYDTLRKDTNLFADPTVFLPERWEGKSPQGQSAVTGLNNFGFGRRICPGRHIASNSLRLSIARMLWAFDIRAEGKAPVVQESTFTAGFVSHPRKFGAVFKSRSERRKSVIEKAFSELEFDTPRMMDEIKQEQIRIGIPTRA</sequence>
<dbReference type="EMBL" id="ML994081">
    <property type="protein sequence ID" value="KAF2199340.1"/>
    <property type="molecule type" value="Genomic_DNA"/>
</dbReference>
<dbReference type="AlphaFoldDB" id="A0A9P4MWV6"/>
<accession>A0A9P4MWV6</accession>
<dbReference type="Pfam" id="PF00067">
    <property type="entry name" value="p450"/>
    <property type="match status" value="1"/>
</dbReference>
<dbReference type="GO" id="GO:0005506">
    <property type="term" value="F:iron ion binding"/>
    <property type="evidence" value="ECO:0007669"/>
    <property type="project" value="InterPro"/>
</dbReference>
<gene>
    <name evidence="10" type="ORF">GQ43DRAFT_420453</name>
</gene>
<evidence type="ECO:0000313" key="11">
    <source>
        <dbReference type="Proteomes" id="UP000799536"/>
    </source>
</evidence>
<reference evidence="10" key="1">
    <citation type="journal article" date="2020" name="Stud. Mycol.">
        <title>101 Dothideomycetes genomes: a test case for predicting lifestyles and emergence of pathogens.</title>
        <authorList>
            <person name="Haridas S."/>
            <person name="Albert R."/>
            <person name="Binder M."/>
            <person name="Bloem J."/>
            <person name="Labutti K."/>
            <person name="Salamov A."/>
            <person name="Andreopoulos B."/>
            <person name="Baker S."/>
            <person name="Barry K."/>
            <person name="Bills G."/>
            <person name="Bluhm B."/>
            <person name="Cannon C."/>
            <person name="Castanera R."/>
            <person name="Culley D."/>
            <person name="Daum C."/>
            <person name="Ezra D."/>
            <person name="Gonzalez J."/>
            <person name="Henrissat B."/>
            <person name="Kuo A."/>
            <person name="Liang C."/>
            <person name="Lipzen A."/>
            <person name="Lutzoni F."/>
            <person name="Magnuson J."/>
            <person name="Mondo S."/>
            <person name="Nolan M."/>
            <person name="Ohm R."/>
            <person name="Pangilinan J."/>
            <person name="Park H.-J."/>
            <person name="Ramirez L."/>
            <person name="Alfaro M."/>
            <person name="Sun H."/>
            <person name="Tritt A."/>
            <person name="Yoshinaga Y."/>
            <person name="Zwiers L.-H."/>
            <person name="Turgeon B."/>
            <person name="Goodwin S."/>
            <person name="Spatafora J."/>
            <person name="Crous P."/>
            <person name="Grigoriev I."/>
        </authorList>
    </citation>
    <scope>NUCLEOTIDE SEQUENCE</scope>
    <source>
        <strain evidence="10">ATCC 74209</strain>
    </source>
</reference>
<comment type="caution">
    <text evidence="10">The sequence shown here is derived from an EMBL/GenBank/DDBJ whole genome shotgun (WGS) entry which is preliminary data.</text>
</comment>
<evidence type="ECO:0000313" key="10">
    <source>
        <dbReference type="EMBL" id="KAF2199340.1"/>
    </source>
</evidence>
<protein>
    <submittedName>
        <fullName evidence="10">O-methylsterigmatocystin oxidoreductase</fullName>
    </submittedName>
</protein>
<evidence type="ECO:0000256" key="8">
    <source>
        <dbReference type="PIRSR" id="PIRSR602401-1"/>
    </source>
</evidence>
<organism evidence="10 11">
    <name type="scientific">Delitschia confertaspora ATCC 74209</name>
    <dbReference type="NCBI Taxonomy" id="1513339"/>
    <lineage>
        <taxon>Eukaryota</taxon>
        <taxon>Fungi</taxon>
        <taxon>Dikarya</taxon>
        <taxon>Ascomycota</taxon>
        <taxon>Pezizomycotina</taxon>
        <taxon>Dothideomycetes</taxon>
        <taxon>Pleosporomycetidae</taxon>
        <taxon>Pleosporales</taxon>
        <taxon>Delitschiaceae</taxon>
        <taxon>Delitschia</taxon>
    </lineage>
</organism>
<dbReference type="GO" id="GO:0016705">
    <property type="term" value="F:oxidoreductase activity, acting on paired donors, with incorporation or reduction of molecular oxygen"/>
    <property type="evidence" value="ECO:0007669"/>
    <property type="project" value="InterPro"/>
</dbReference>
<name>A0A9P4MWV6_9PLEO</name>
<keyword evidence="11" id="KW-1185">Reference proteome</keyword>
<evidence type="ECO:0000256" key="3">
    <source>
        <dbReference type="ARBA" id="ARBA00022617"/>
    </source>
</evidence>
<dbReference type="GO" id="GO:0004497">
    <property type="term" value="F:monooxygenase activity"/>
    <property type="evidence" value="ECO:0007669"/>
    <property type="project" value="UniProtKB-KW"/>
</dbReference>
<dbReference type="InterPro" id="IPR036396">
    <property type="entry name" value="Cyt_P450_sf"/>
</dbReference>
<keyword evidence="4 8" id="KW-0479">Metal-binding</keyword>
<dbReference type="InterPro" id="IPR050364">
    <property type="entry name" value="Cytochrome_P450_fung"/>
</dbReference>
<dbReference type="PANTHER" id="PTHR46300">
    <property type="entry name" value="P450, PUTATIVE (EUROFUNG)-RELATED-RELATED"/>
    <property type="match status" value="1"/>
</dbReference>
<keyword evidence="3 8" id="KW-0349">Heme</keyword>
<dbReference type="OrthoDB" id="1470350at2759"/>
<comment type="similarity">
    <text evidence="2 9">Belongs to the cytochrome P450 family.</text>
</comment>
<dbReference type="PROSITE" id="PS00086">
    <property type="entry name" value="CYTOCHROME_P450"/>
    <property type="match status" value="1"/>
</dbReference>
<dbReference type="CDD" id="cd11065">
    <property type="entry name" value="CYP64-like"/>
    <property type="match status" value="1"/>
</dbReference>
<dbReference type="PANTHER" id="PTHR46300:SF1">
    <property type="entry name" value="P450, PUTATIVE (EUROFUNG)-RELATED"/>
    <property type="match status" value="1"/>
</dbReference>
<dbReference type="SUPFAM" id="SSF48264">
    <property type="entry name" value="Cytochrome P450"/>
    <property type="match status" value="1"/>
</dbReference>
<evidence type="ECO:0000256" key="9">
    <source>
        <dbReference type="RuleBase" id="RU000461"/>
    </source>
</evidence>
<dbReference type="PRINTS" id="PR00385">
    <property type="entry name" value="P450"/>
</dbReference>
<dbReference type="Proteomes" id="UP000799536">
    <property type="component" value="Unassembled WGS sequence"/>
</dbReference>
<dbReference type="PRINTS" id="PR00463">
    <property type="entry name" value="EP450I"/>
</dbReference>
<keyword evidence="7 9" id="KW-0503">Monooxygenase</keyword>
<evidence type="ECO:0000256" key="2">
    <source>
        <dbReference type="ARBA" id="ARBA00010617"/>
    </source>
</evidence>
<dbReference type="Gene3D" id="1.10.630.10">
    <property type="entry name" value="Cytochrome P450"/>
    <property type="match status" value="1"/>
</dbReference>
<evidence type="ECO:0000256" key="1">
    <source>
        <dbReference type="ARBA" id="ARBA00001971"/>
    </source>
</evidence>
<evidence type="ECO:0000256" key="7">
    <source>
        <dbReference type="ARBA" id="ARBA00023033"/>
    </source>
</evidence>
<evidence type="ECO:0000256" key="6">
    <source>
        <dbReference type="ARBA" id="ARBA00023004"/>
    </source>
</evidence>
<keyword evidence="5 9" id="KW-0560">Oxidoreductase</keyword>
<dbReference type="GO" id="GO:0020037">
    <property type="term" value="F:heme binding"/>
    <property type="evidence" value="ECO:0007669"/>
    <property type="project" value="InterPro"/>
</dbReference>
<dbReference type="InterPro" id="IPR017972">
    <property type="entry name" value="Cyt_P450_CS"/>
</dbReference>